<gene>
    <name evidence="1" type="ORF">MRATA1EN22A_LOCUS21188</name>
</gene>
<dbReference type="Proteomes" id="UP001162501">
    <property type="component" value="Chromosome 32"/>
</dbReference>
<evidence type="ECO:0000313" key="1">
    <source>
        <dbReference type="EMBL" id="CAN0483146.1"/>
    </source>
</evidence>
<dbReference type="EMBL" id="OX596116">
    <property type="protein sequence ID" value="CAN0483146.1"/>
    <property type="molecule type" value="Genomic_DNA"/>
</dbReference>
<evidence type="ECO:0000313" key="2">
    <source>
        <dbReference type="Proteomes" id="UP001162501"/>
    </source>
</evidence>
<accession>A0AC59ZQB5</accession>
<name>A0AC59ZQB5_RANTA</name>
<reference evidence="1" key="1">
    <citation type="submission" date="2023-05" db="EMBL/GenBank/DDBJ databases">
        <authorList>
            <consortium name="ELIXIR-Norway"/>
        </authorList>
    </citation>
    <scope>NUCLEOTIDE SEQUENCE</scope>
</reference>
<protein>
    <submittedName>
        <fullName evidence="1">Uncharacterized protein</fullName>
    </submittedName>
</protein>
<reference evidence="1" key="2">
    <citation type="submission" date="2025-03" db="EMBL/GenBank/DDBJ databases">
        <authorList>
            <consortium name="ELIXIR-Norway"/>
            <consortium name="Elixir Norway"/>
        </authorList>
    </citation>
    <scope>NUCLEOTIDE SEQUENCE</scope>
</reference>
<sequence>MTAAWAVRRIPEPRRRDGCGRADLNVGEALQEEQAHRSVCTWGPRKQVFSGSTVLAPVVAAGFEGRSEYFPEQLHRLPASSRPCVPTLTSGTYGQLILSRLPPRAVSQPPWASPHLLC</sequence>
<organism evidence="1 2">
    <name type="scientific">Rangifer tarandus platyrhynchus</name>
    <name type="common">Svalbard reindeer</name>
    <dbReference type="NCBI Taxonomy" id="3082113"/>
    <lineage>
        <taxon>Eukaryota</taxon>
        <taxon>Metazoa</taxon>
        <taxon>Chordata</taxon>
        <taxon>Craniata</taxon>
        <taxon>Vertebrata</taxon>
        <taxon>Euteleostomi</taxon>
        <taxon>Mammalia</taxon>
        <taxon>Eutheria</taxon>
        <taxon>Laurasiatheria</taxon>
        <taxon>Artiodactyla</taxon>
        <taxon>Ruminantia</taxon>
        <taxon>Pecora</taxon>
        <taxon>Cervidae</taxon>
        <taxon>Odocoileinae</taxon>
        <taxon>Rangifer</taxon>
    </lineage>
</organism>
<proteinExistence type="predicted"/>